<gene>
    <name evidence="1" type="ORF">Godav_020793</name>
</gene>
<reference evidence="1 2" key="1">
    <citation type="journal article" date="2019" name="Genome Biol. Evol.">
        <title>Insights into the evolution of the New World diploid cottons (Gossypium, subgenus Houzingenia) based on genome sequencing.</title>
        <authorList>
            <person name="Grover C.E."/>
            <person name="Arick M.A. 2nd"/>
            <person name="Thrash A."/>
            <person name="Conover J.L."/>
            <person name="Sanders W.S."/>
            <person name="Peterson D.G."/>
            <person name="Frelichowski J.E."/>
            <person name="Scheffler J.A."/>
            <person name="Scheffler B.E."/>
            <person name="Wendel J.F."/>
        </authorList>
    </citation>
    <scope>NUCLEOTIDE SEQUENCE [LARGE SCALE GENOMIC DNA]</scope>
    <source>
        <strain evidence="1">27</strain>
        <tissue evidence="1">Leaf</tissue>
    </source>
</reference>
<feature type="non-terminal residue" evidence="1">
    <location>
        <position position="1"/>
    </location>
</feature>
<accession>A0A7J8R4E4</accession>
<organism evidence="1 2">
    <name type="scientific">Gossypium davidsonii</name>
    <name type="common">Davidson's cotton</name>
    <name type="synonym">Gossypium klotzschianum subsp. davidsonii</name>
    <dbReference type="NCBI Taxonomy" id="34287"/>
    <lineage>
        <taxon>Eukaryota</taxon>
        <taxon>Viridiplantae</taxon>
        <taxon>Streptophyta</taxon>
        <taxon>Embryophyta</taxon>
        <taxon>Tracheophyta</taxon>
        <taxon>Spermatophyta</taxon>
        <taxon>Magnoliopsida</taxon>
        <taxon>eudicotyledons</taxon>
        <taxon>Gunneridae</taxon>
        <taxon>Pentapetalae</taxon>
        <taxon>rosids</taxon>
        <taxon>malvids</taxon>
        <taxon>Malvales</taxon>
        <taxon>Malvaceae</taxon>
        <taxon>Malvoideae</taxon>
        <taxon>Gossypium</taxon>
    </lineage>
</organism>
<proteinExistence type="predicted"/>
<name>A0A7J8R4E4_GOSDV</name>
<keyword evidence="2" id="KW-1185">Reference proteome</keyword>
<dbReference type="EMBL" id="JABFAC010000003">
    <property type="protein sequence ID" value="MBA0608595.1"/>
    <property type="molecule type" value="Genomic_DNA"/>
</dbReference>
<sequence>KNFAGFDLGTSGHEKKGRRIHFEYLRSLQDEDVEWRAPWMIPNEILYQCGEFD</sequence>
<protein>
    <submittedName>
        <fullName evidence="1">Uncharacterized protein</fullName>
    </submittedName>
</protein>
<evidence type="ECO:0000313" key="2">
    <source>
        <dbReference type="Proteomes" id="UP000593561"/>
    </source>
</evidence>
<dbReference type="AlphaFoldDB" id="A0A7J8R4E4"/>
<evidence type="ECO:0000313" key="1">
    <source>
        <dbReference type="EMBL" id="MBA0608595.1"/>
    </source>
</evidence>
<comment type="caution">
    <text evidence="1">The sequence shown here is derived from an EMBL/GenBank/DDBJ whole genome shotgun (WGS) entry which is preliminary data.</text>
</comment>
<dbReference type="Proteomes" id="UP000593561">
    <property type="component" value="Unassembled WGS sequence"/>
</dbReference>